<dbReference type="RefSeq" id="WP_368640487.1">
    <property type="nucleotide sequence ID" value="NZ_CP158254.1"/>
</dbReference>
<organism evidence="1">
    <name type="scientific">Castellaniella ginsengisoli</name>
    <dbReference type="NCBI Taxonomy" id="546114"/>
    <lineage>
        <taxon>Bacteria</taxon>
        <taxon>Pseudomonadati</taxon>
        <taxon>Pseudomonadota</taxon>
        <taxon>Betaproteobacteria</taxon>
        <taxon>Burkholderiales</taxon>
        <taxon>Alcaligenaceae</taxon>
        <taxon>Castellaniella</taxon>
    </lineage>
</organism>
<evidence type="ECO:0000313" key="1">
    <source>
        <dbReference type="EMBL" id="XDJ48335.1"/>
    </source>
</evidence>
<dbReference type="EMBL" id="CP158254">
    <property type="protein sequence ID" value="XDJ48335.1"/>
    <property type="molecule type" value="Genomic_DNA"/>
</dbReference>
<accession>A0AB39D292</accession>
<proteinExistence type="predicted"/>
<gene>
    <name evidence="1" type="ORF">ABRZ04_04530</name>
</gene>
<name>A0AB39D292_9BURK</name>
<protein>
    <submittedName>
        <fullName evidence="1">Uncharacterized protein</fullName>
    </submittedName>
</protein>
<sequence>MSQFNSSIENPQSCGDDVAEDLAWEPQGPAPKVLNNGARRPVLVISSDELALWLGYSRELMGRLVVFQSFWMNKKQEQGIQHVTTIYRPAAGDRVHVYWLKHRTALRLCQMLRPQAVPALQAVFAAYRKRAALPGLEVSEAEYSNCIRYEVGNAAYHGADRVIEAFGHDLACDADRYADRFTSGRPMSAQMVGEALEIRIHDARDFSQHKERALLQLKRLIRSALSIHELGGVAA</sequence>
<reference evidence="1" key="1">
    <citation type="submission" date="2024-05" db="EMBL/GenBank/DDBJ databases">
        <authorList>
            <person name="Luo Y.-C."/>
            <person name="Nicholds J."/>
            <person name="Mortimer T."/>
            <person name="Maboni G."/>
        </authorList>
    </citation>
    <scope>NUCLEOTIDE SEQUENCE</scope>
    <source>
        <strain evidence="1">151836</strain>
    </source>
</reference>
<dbReference type="AlphaFoldDB" id="A0AB39D292"/>